<dbReference type="RefSeq" id="WP_157097289.1">
    <property type="nucleotide sequence ID" value="NZ_CP015007.1"/>
</dbReference>
<dbReference type="AlphaFoldDB" id="A0AAC9ATM5"/>
<dbReference type="EMBL" id="JACICB010000004">
    <property type="protein sequence ID" value="MBB3704999.1"/>
    <property type="molecule type" value="Genomic_DNA"/>
</dbReference>
<proteinExistence type="predicted"/>
<evidence type="ECO:0000313" key="3">
    <source>
        <dbReference type="EMBL" id="MBB3704999.1"/>
    </source>
</evidence>
<organism evidence="2 4">
    <name type="scientific">Aminobacter aminovorans</name>
    <name type="common">Chelatobacter heintzii</name>
    <dbReference type="NCBI Taxonomy" id="83263"/>
    <lineage>
        <taxon>Bacteria</taxon>
        <taxon>Pseudomonadati</taxon>
        <taxon>Pseudomonadota</taxon>
        <taxon>Alphaproteobacteria</taxon>
        <taxon>Hyphomicrobiales</taxon>
        <taxon>Phyllobacteriaceae</taxon>
        <taxon>Aminobacter</taxon>
    </lineage>
</organism>
<sequence>MLSRNFSSIEKLKISERSFNTLEYTSAAYCESIWEQFGIPAPRVALLPKASTQFSNLRKIFEVVDSGDADAIVLTDERHVLALDDFRSARNLCLVPVVNMTGRSSHVADVDFDVADPKSIIKTAGLISKFAERRARLSHRFLLADSPASRMLAHLFVSGEALTPVRDPDSKYFFAMKGFLDTNSTVLIAEALANRGWLDRHFVDRHHQCDPCGSHRLVVREECPNCRSANLDEAELIHHYSCAQLGPEVDFRRGNALICPKCSKQLRNYGKDYDKPGSVQICGECRHTTSEPAIGFVCQDCGVGIDGQKVTTVDLYSYALSDYATHQLTDGTRQALHSPPQLRDCPDGLQKELRSFTNDLPVLHDCVVAELIYEAKDEIVSRRGEATFTSLRRLFAENLQGHLAGMATVHSSTERDFVLFFHLTQSDRDTDAQVILNMCEAVLSDHLQPRLRILWGGSDGAIA</sequence>
<evidence type="ECO:0000313" key="4">
    <source>
        <dbReference type="Proteomes" id="UP000075755"/>
    </source>
</evidence>
<dbReference type="KEGG" id="aak:AA2016_6343"/>
<keyword evidence="2" id="KW-0614">Plasmid</keyword>
<protein>
    <recommendedName>
        <fullName evidence="1">Thaumarchaeal output domain-containing protein</fullName>
    </recommendedName>
</protein>
<dbReference type="Proteomes" id="UP000577697">
    <property type="component" value="Unassembled WGS sequence"/>
</dbReference>
<dbReference type="Proteomes" id="UP000075755">
    <property type="component" value="Plasmid pAA02"/>
</dbReference>
<dbReference type="Pfam" id="PF18551">
    <property type="entry name" value="TackOD1"/>
    <property type="match status" value="1"/>
</dbReference>
<reference evidence="3 5" key="2">
    <citation type="submission" date="2020-08" db="EMBL/GenBank/DDBJ databases">
        <title>Genomic Encyclopedia of Type Strains, Phase IV (KMG-IV): sequencing the most valuable type-strain genomes for metagenomic binning, comparative biology and taxonomic classification.</title>
        <authorList>
            <person name="Goeker M."/>
        </authorList>
    </citation>
    <scope>NUCLEOTIDE SEQUENCE [LARGE SCALE GENOMIC DNA]</scope>
    <source>
        <strain evidence="3 5">DSM 10368</strain>
    </source>
</reference>
<evidence type="ECO:0000313" key="5">
    <source>
        <dbReference type="Proteomes" id="UP000577697"/>
    </source>
</evidence>
<geneLocation type="plasmid" evidence="2 4">
    <name>pAA02</name>
</geneLocation>
<accession>A0AAC9ATM5</accession>
<reference evidence="2 4" key="1">
    <citation type="submission" date="2016-03" db="EMBL/GenBank/DDBJ databases">
        <title>Complete genome of Aminobacter aminovorans KCTC 2477.</title>
        <authorList>
            <person name="Kim K.M."/>
        </authorList>
    </citation>
    <scope>NUCLEOTIDE SEQUENCE [LARGE SCALE GENOMIC DNA]</scope>
    <source>
        <strain evidence="2 4">KCTC 2477</strain>
        <plasmid evidence="2 4">pAA02</plasmid>
    </source>
</reference>
<evidence type="ECO:0000259" key="1">
    <source>
        <dbReference type="Pfam" id="PF18551"/>
    </source>
</evidence>
<keyword evidence="5" id="KW-1185">Reference proteome</keyword>
<dbReference type="EMBL" id="CP015007">
    <property type="protein sequence ID" value="AMS45238.1"/>
    <property type="molecule type" value="Genomic_DNA"/>
</dbReference>
<dbReference type="InterPro" id="IPR040572">
    <property type="entry name" value="TackOD1"/>
</dbReference>
<evidence type="ECO:0000313" key="2">
    <source>
        <dbReference type="EMBL" id="AMS45238.1"/>
    </source>
</evidence>
<name>A0AAC9ATM5_AMIAI</name>
<feature type="domain" description="Thaumarchaeal output" evidence="1">
    <location>
        <begin position="145"/>
        <end position="320"/>
    </location>
</feature>
<gene>
    <name evidence="2" type="ORF">AA2016_6343</name>
    <name evidence="3" type="ORF">FHS67_001309</name>
</gene>